<dbReference type="KEGG" id="spu:115928640"/>
<feature type="domain" description="CCHC-type" evidence="3">
    <location>
        <begin position="230"/>
        <end position="244"/>
    </location>
</feature>
<evidence type="ECO:0000256" key="1">
    <source>
        <dbReference type="PROSITE-ProRule" id="PRU00047"/>
    </source>
</evidence>
<proteinExistence type="predicted"/>
<dbReference type="SUPFAM" id="SSF57756">
    <property type="entry name" value="Retrovirus zinc finger-like domains"/>
    <property type="match status" value="1"/>
</dbReference>
<dbReference type="GO" id="GO:0003676">
    <property type="term" value="F:nucleic acid binding"/>
    <property type="evidence" value="ECO:0007669"/>
    <property type="project" value="InterPro"/>
</dbReference>
<dbReference type="PROSITE" id="PS50158">
    <property type="entry name" value="ZF_CCHC"/>
    <property type="match status" value="1"/>
</dbReference>
<dbReference type="OMA" id="KHESAEC"/>
<dbReference type="Proteomes" id="UP000007110">
    <property type="component" value="Unassembled WGS sequence"/>
</dbReference>
<feature type="region of interest" description="Disordered" evidence="2">
    <location>
        <begin position="313"/>
        <end position="354"/>
    </location>
</feature>
<evidence type="ECO:0000259" key="3">
    <source>
        <dbReference type="PROSITE" id="PS50158"/>
    </source>
</evidence>
<accession>A0A7M7PKB5</accession>
<feature type="compositionally biased region" description="Basic and acidic residues" evidence="2">
    <location>
        <begin position="1"/>
        <end position="13"/>
    </location>
</feature>
<feature type="region of interest" description="Disordered" evidence="2">
    <location>
        <begin position="1"/>
        <end position="65"/>
    </location>
</feature>
<protein>
    <recommendedName>
        <fullName evidence="3">CCHC-type domain-containing protein</fullName>
    </recommendedName>
</protein>
<keyword evidence="5" id="KW-1185">Reference proteome</keyword>
<feature type="region of interest" description="Disordered" evidence="2">
    <location>
        <begin position="375"/>
        <end position="407"/>
    </location>
</feature>
<evidence type="ECO:0000256" key="2">
    <source>
        <dbReference type="SAM" id="MobiDB-lite"/>
    </source>
</evidence>
<keyword evidence="1" id="KW-0479">Metal-binding</keyword>
<feature type="compositionally biased region" description="Polar residues" evidence="2">
    <location>
        <begin position="313"/>
        <end position="333"/>
    </location>
</feature>
<keyword evidence="1" id="KW-0863">Zinc-finger</keyword>
<dbReference type="GeneID" id="115928640"/>
<organism evidence="4 5">
    <name type="scientific">Strongylocentrotus purpuratus</name>
    <name type="common">Purple sea urchin</name>
    <dbReference type="NCBI Taxonomy" id="7668"/>
    <lineage>
        <taxon>Eukaryota</taxon>
        <taxon>Metazoa</taxon>
        <taxon>Echinodermata</taxon>
        <taxon>Eleutherozoa</taxon>
        <taxon>Echinozoa</taxon>
        <taxon>Echinoidea</taxon>
        <taxon>Euechinoidea</taxon>
        <taxon>Echinacea</taxon>
        <taxon>Camarodonta</taxon>
        <taxon>Echinidea</taxon>
        <taxon>Strongylocentrotidae</taxon>
        <taxon>Strongylocentrotus</taxon>
    </lineage>
</organism>
<dbReference type="RefSeq" id="XP_030852052.1">
    <property type="nucleotide sequence ID" value="XM_030996192.1"/>
</dbReference>
<name>A0A7M7PKB5_STRPU</name>
<dbReference type="InterPro" id="IPR001878">
    <property type="entry name" value="Znf_CCHC"/>
</dbReference>
<evidence type="ECO:0000313" key="4">
    <source>
        <dbReference type="EnsemblMetazoa" id="XP_030852052"/>
    </source>
</evidence>
<dbReference type="GO" id="GO:0008270">
    <property type="term" value="F:zinc ion binding"/>
    <property type="evidence" value="ECO:0007669"/>
    <property type="project" value="UniProtKB-KW"/>
</dbReference>
<keyword evidence="1" id="KW-0862">Zinc</keyword>
<reference evidence="5" key="1">
    <citation type="submission" date="2015-02" db="EMBL/GenBank/DDBJ databases">
        <title>Genome sequencing for Strongylocentrotus purpuratus.</title>
        <authorList>
            <person name="Murali S."/>
            <person name="Liu Y."/>
            <person name="Vee V."/>
            <person name="English A."/>
            <person name="Wang M."/>
            <person name="Skinner E."/>
            <person name="Han Y."/>
            <person name="Muzny D.M."/>
            <person name="Worley K.C."/>
            <person name="Gibbs R.A."/>
        </authorList>
    </citation>
    <scope>NUCLEOTIDE SEQUENCE</scope>
</reference>
<dbReference type="InterPro" id="IPR036875">
    <property type="entry name" value="Znf_CCHC_sf"/>
</dbReference>
<dbReference type="OrthoDB" id="6159472at2759"/>
<dbReference type="AlphaFoldDB" id="A0A7M7PKB5"/>
<feature type="compositionally biased region" description="Polar residues" evidence="2">
    <location>
        <begin position="48"/>
        <end position="61"/>
    </location>
</feature>
<dbReference type="InParanoid" id="A0A7M7PKB5"/>
<dbReference type="EnsemblMetazoa" id="XM_030996192">
    <property type="protein sequence ID" value="XP_030852052"/>
    <property type="gene ID" value="LOC115928640"/>
</dbReference>
<reference evidence="4" key="2">
    <citation type="submission" date="2021-01" db="UniProtKB">
        <authorList>
            <consortium name="EnsemblMetazoa"/>
        </authorList>
    </citation>
    <scope>IDENTIFICATION</scope>
</reference>
<sequence>MAAHASEPERSMMSEDEMVFQTVQNRNPAKRQRGRSSTNIENLKHASESYSSNTTFHTTSPNPNPKGFNIFITPIDRTKSLNKVNPIQIAKAIREVCVNPVDFIKTTNTGLLIKCKNTKQVKAISEINKIGSVDVKVSEGVNGSKGVIYDIPQEMKEEEILNELKTQNVIGVKRMVKRVRTDETIEGKRQISQIPMRCVILTFSKVTIPPEIHLCFQIKRVKQYVPPVIRCYQCQRFGHNASQCNSNKRCVRCGENHSFDDCKKKEERKCVNCGENHSAAYSGCAQAKKAKQVQQIRYEKGLSYAEAAQSWQQQNKKVSNPQPIQQKNKANKTLSKETEKQTNELPVRNVGKPNSTYAQAAVPSFLTRANTTPQFQNQVIPQVPQSKETINNQGTSNETPQGTPPMTNFIASASDEQIIDFICQLIFKFTEGRTEKELNTLVCVAAKRALQQNSTYDRTNDSD</sequence>
<evidence type="ECO:0000313" key="5">
    <source>
        <dbReference type="Proteomes" id="UP000007110"/>
    </source>
</evidence>